<dbReference type="STRING" id="417102.CA982_20830"/>
<comment type="caution">
    <text evidence="2">The sequence shown here is derived from an EMBL/GenBank/DDBJ whole genome shotgun (WGS) entry which is preliminary data.</text>
</comment>
<name>A0A243Q5I7_9ACTN</name>
<dbReference type="OrthoDB" id="4373260at2"/>
<dbReference type="AlphaFoldDB" id="A0A243Q5I7"/>
<organism evidence="2 3">
    <name type="scientific">Gordonia lacunae</name>
    <dbReference type="NCBI Taxonomy" id="417102"/>
    <lineage>
        <taxon>Bacteria</taxon>
        <taxon>Bacillati</taxon>
        <taxon>Actinomycetota</taxon>
        <taxon>Actinomycetes</taxon>
        <taxon>Mycobacteriales</taxon>
        <taxon>Gordoniaceae</taxon>
        <taxon>Gordonia</taxon>
    </lineage>
</organism>
<feature type="region of interest" description="Disordered" evidence="1">
    <location>
        <begin position="34"/>
        <end position="79"/>
    </location>
</feature>
<reference evidence="2 3" key="1">
    <citation type="submission" date="2017-05" db="EMBL/GenBank/DDBJ databases">
        <title>Biotechnological potential of actinobacteria isolated from South African environments.</title>
        <authorList>
            <person name="Le Roes-Hill M."/>
            <person name="Prins A."/>
            <person name="Durrell K.A."/>
        </authorList>
    </citation>
    <scope>NUCLEOTIDE SEQUENCE [LARGE SCALE GENOMIC DNA]</scope>
    <source>
        <strain evidence="2">BS2</strain>
    </source>
</reference>
<gene>
    <name evidence="2" type="ORF">CA982_20830</name>
</gene>
<evidence type="ECO:0000313" key="2">
    <source>
        <dbReference type="EMBL" id="OUC76693.1"/>
    </source>
</evidence>
<protein>
    <submittedName>
        <fullName evidence="2">Uncharacterized protein</fullName>
    </submittedName>
</protein>
<dbReference type="EMBL" id="NGFO01000029">
    <property type="protein sequence ID" value="OUC76693.1"/>
    <property type="molecule type" value="Genomic_DNA"/>
</dbReference>
<evidence type="ECO:0000256" key="1">
    <source>
        <dbReference type="SAM" id="MobiDB-lite"/>
    </source>
</evidence>
<accession>A0A243Q5I7</accession>
<keyword evidence="3" id="KW-1185">Reference proteome</keyword>
<evidence type="ECO:0000313" key="3">
    <source>
        <dbReference type="Proteomes" id="UP000194632"/>
    </source>
</evidence>
<sequence length="233" mass="25285">MLDPHNVTQDNSREVDDIFDEIRTIMRHSRRRADDALREVRNQQHKRRARQTRAQQRLNSARATGARPPRYTDTSAERHPLTPDLMARWAGAHAAADLAREAAAEAARGGDTAREAQTQATVQRAEQWAHAWDERLREAGVDPDTISGRDRDNDLGEVADTDLLDQVSTAAANYAIDVDDAASAGGHRSTSELIADTEPAPEAALIAAGDSGWQITPAPDVGASVSLDTGAQL</sequence>
<dbReference type="Proteomes" id="UP000194632">
    <property type="component" value="Unassembled WGS sequence"/>
</dbReference>
<dbReference type="RefSeq" id="WP_014928878.1">
    <property type="nucleotide sequence ID" value="NZ_NGFO01000029.1"/>
</dbReference>
<proteinExistence type="predicted"/>